<sequence>MKARKKPVVIETVIFLGFYGKDRNFSERPKWLERAIYVDKKIEFFDVPEKLTIHTIEGPIYAIPGDYIIKGVNGELYPCKPDIFEKTYEIIE</sequence>
<organism evidence="1 2">
    <name type="scientific">Enterococcus faecalis</name>
    <name type="common">Streptococcus faecalis</name>
    <dbReference type="NCBI Taxonomy" id="1351"/>
    <lineage>
        <taxon>Bacteria</taxon>
        <taxon>Bacillati</taxon>
        <taxon>Bacillota</taxon>
        <taxon>Bacilli</taxon>
        <taxon>Lactobacillales</taxon>
        <taxon>Enterococcaceae</taxon>
        <taxon>Enterococcus</taxon>
    </lineage>
</organism>
<reference evidence="1 2" key="1">
    <citation type="submission" date="2019-04" db="EMBL/GenBank/DDBJ databases">
        <title>Step-wise assembly of the neonatal virome modulated by breast feeding.</title>
        <authorList>
            <person name="Liang G."/>
            <person name="Bushman F."/>
        </authorList>
    </citation>
    <scope>NUCLEOTIDE SEQUENCE [LARGE SCALE GENOMIC DNA]</scope>
    <source>
        <strain evidence="1 2">E3754</strain>
    </source>
</reference>
<evidence type="ECO:0000313" key="1">
    <source>
        <dbReference type="EMBL" id="MXS53758.1"/>
    </source>
</evidence>
<evidence type="ECO:0008006" key="3">
    <source>
        <dbReference type="Google" id="ProtNLM"/>
    </source>
</evidence>
<evidence type="ECO:0000313" key="2">
    <source>
        <dbReference type="Proteomes" id="UP000429730"/>
    </source>
</evidence>
<accession>A0AAP6RJ34</accession>
<dbReference type="AlphaFoldDB" id="A0AAP6RJ34"/>
<dbReference type="Proteomes" id="UP000429730">
    <property type="component" value="Unassembled WGS sequence"/>
</dbReference>
<name>A0AAP6RJ34_ENTFL</name>
<dbReference type="EMBL" id="WVTJ01000035">
    <property type="protein sequence ID" value="MXS53758.1"/>
    <property type="molecule type" value="Genomic_DNA"/>
</dbReference>
<dbReference type="RefSeq" id="WP_002389065.1">
    <property type="nucleotide sequence ID" value="NZ_CABGHL010000010.1"/>
</dbReference>
<protein>
    <recommendedName>
        <fullName evidence="3">Phage protein</fullName>
    </recommendedName>
</protein>
<proteinExistence type="predicted"/>
<gene>
    <name evidence="1" type="ORF">GTI81_13715</name>
</gene>
<comment type="caution">
    <text evidence="1">The sequence shown here is derived from an EMBL/GenBank/DDBJ whole genome shotgun (WGS) entry which is preliminary data.</text>
</comment>